<protein>
    <submittedName>
        <fullName evidence="4">Thioesterase</fullName>
    </submittedName>
</protein>
<name>A0A2T2WF40_9FIRM</name>
<accession>A0A2T2WF40</accession>
<dbReference type="Pfam" id="PF22636">
    <property type="entry name" value="FlK"/>
    <property type="match status" value="1"/>
</dbReference>
<feature type="binding site" evidence="2">
    <location>
        <position position="64"/>
    </location>
    <ligand>
        <name>substrate</name>
    </ligand>
</feature>
<feature type="active site" evidence="1">
    <location>
        <position position="37"/>
    </location>
</feature>
<comment type="caution">
    <text evidence="4">The sequence shown here is derived from an EMBL/GenBank/DDBJ whole genome shotgun (WGS) entry which is preliminary data.</text>
</comment>
<gene>
    <name evidence="4" type="ORF">C7B45_13215</name>
</gene>
<dbReference type="InterPro" id="IPR029069">
    <property type="entry name" value="HotDog_dom_sf"/>
</dbReference>
<evidence type="ECO:0000256" key="2">
    <source>
        <dbReference type="PIRSR" id="PIRSR014972-2"/>
    </source>
</evidence>
<feature type="binding site" evidence="2">
    <location>
        <position position="64"/>
    </location>
    <ligand>
        <name>CoA</name>
        <dbReference type="ChEBI" id="CHEBI:57287"/>
    </ligand>
</feature>
<dbReference type="InterPro" id="IPR025540">
    <property type="entry name" value="FlK"/>
</dbReference>
<reference evidence="4 5" key="1">
    <citation type="journal article" date="2014" name="BMC Genomics">
        <title>Comparison of environmental and isolate Sulfobacillus genomes reveals diverse carbon, sulfur, nitrogen, and hydrogen metabolisms.</title>
        <authorList>
            <person name="Justice N.B."/>
            <person name="Norman A."/>
            <person name="Brown C.T."/>
            <person name="Singh A."/>
            <person name="Thomas B.C."/>
            <person name="Banfield J.F."/>
        </authorList>
    </citation>
    <scope>NUCLEOTIDE SEQUENCE [LARGE SCALE GENOMIC DNA]</scope>
    <source>
        <strain evidence="4">AMDSBA3</strain>
    </source>
</reference>
<evidence type="ECO:0000313" key="5">
    <source>
        <dbReference type="Proteomes" id="UP000241848"/>
    </source>
</evidence>
<dbReference type="InterPro" id="IPR054485">
    <property type="entry name" value="FlK-like_dom"/>
</dbReference>
<dbReference type="SUPFAM" id="SSF54637">
    <property type="entry name" value="Thioesterase/thiol ester dehydrase-isomerase"/>
    <property type="match status" value="1"/>
</dbReference>
<evidence type="ECO:0000313" key="4">
    <source>
        <dbReference type="EMBL" id="PSR20843.1"/>
    </source>
</evidence>
<evidence type="ECO:0000259" key="3">
    <source>
        <dbReference type="Pfam" id="PF22636"/>
    </source>
</evidence>
<feature type="domain" description="Fluoroacetyl-CoA-specific thioesterase-like" evidence="3">
    <location>
        <begin position="20"/>
        <end position="119"/>
    </location>
</feature>
<dbReference type="Gene3D" id="3.10.129.10">
    <property type="entry name" value="Hotdog Thioesterase"/>
    <property type="match status" value="1"/>
</dbReference>
<evidence type="ECO:0000256" key="1">
    <source>
        <dbReference type="PIRSR" id="PIRSR014972-1"/>
    </source>
</evidence>
<dbReference type="Proteomes" id="UP000241848">
    <property type="component" value="Unassembled WGS sequence"/>
</dbReference>
<feature type="binding site" evidence="2">
    <location>
        <position position="115"/>
    </location>
    <ligand>
        <name>substrate</name>
    </ligand>
</feature>
<feature type="active site" evidence="1">
    <location>
        <position position="45"/>
    </location>
</feature>
<sequence length="135" mass="14967">MEQFQPQIGLIGTAHWTVGTQHLAEALGNPGVRVLATPMLLDLMEVAAHNALIEVLPNDWVSLGMSATLQHLRPTPVGFHVWAQATVVGVDRQKVDFEVTVYDDQELVGLAQHSRFCLPRVELERRIAAKQAARR</sequence>
<dbReference type="PANTHER" id="PTHR36934:SF1">
    <property type="entry name" value="THIOESTERASE DOMAIN-CONTAINING PROTEIN"/>
    <property type="match status" value="1"/>
</dbReference>
<dbReference type="PIRSF" id="PIRSF014972">
    <property type="entry name" value="FlK"/>
    <property type="match status" value="1"/>
</dbReference>
<dbReference type="EMBL" id="PXYV01000049">
    <property type="protein sequence ID" value="PSR20843.1"/>
    <property type="molecule type" value="Genomic_DNA"/>
</dbReference>
<proteinExistence type="predicted"/>
<dbReference type="AlphaFoldDB" id="A0A2T2WF40"/>
<dbReference type="PANTHER" id="PTHR36934">
    <property type="entry name" value="BLR0278 PROTEIN"/>
    <property type="match status" value="1"/>
</dbReference>
<feature type="active site" evidence="1">
    <location>
        <position position="71"/>
    </location>
</feature>
<organism evidence="4 5">
    <name type="scientific">Sulfobacillus acidophilus</name>
    <dbReference type="NCBI Taxonomy" id="53633"/>
    <lineage>
        <taxon>Bacteria</taxon>
        <taxon>Bacillati</taxon>
        <taxon>Bacillota</taxon>
        <taxon>Clostridia</taxon>
        <taxon>Eubacteriales</taxon>
        <taxon>Clostridiales Family XVII. Incertae Sedis</taxon>
        <taxon>Sulfobacillus</taxon>
    </lineage>
</organism>